<evidence type="ECO:0000313" key="1">
    <source>
        <dbReference type="EMBL" id="VWB74390.1"/>
    </source>
</evidence>
<gene>
    <name evidence="1" type="ORF">BLA13014_03392</name>
</gene>
<dbReference type="GeneID" id="99665040"/>
<reference evidence="1 2" key="1">
    <citation type="submission" date="2019-09" db="EMBL/GenBank/DDBJ databases">
        <authorList>
            <person name="Depoorter E."/>
        </authorList>
    </citation>
    <scope>NUCLEOTIDE SEQUENCE [LARGE SCALE GENOMIC DNA]</scope>
    <source>
        <strain evidence="1">LMG 13014</strain>
    </source>
</reference>
<dbReference type="RefSeq" id="WP_210771950.1">
    <property type="nucleotide sequence ID" value="NZ_CABVQC010000021.1"/>
</dbReference>
<sequence length="79" mass="8734">MEAISPKLTDAQVRVMRWLSRGWPAEPGAGSAVMVNGVRICNVDTMQALYRAGFATRDNQGCWRATPSGLALRDRLQQE</sequence>
<protein>
    <recommendedName>
        <fullName evidence="3">DUF3253 domain-containing protein</fullName>
    </recommendedName>
</protein>
<evidence type="ECO:0008006" key="3">
    <source>
        <dbReference type="Google" id="ProtNLM"/>
    </source>
</evidence>
<proteinExistence type="predicted"/>
<organism evidence="1 2">
    <name type="scientific">Burkholderia aenigmatica</name>
    <dbReference type="NCBI Taxonomy" id="2015348"/>
    <lineage>
        <taxon>Bacteria</taxon>
        <taxon>Pseudomonadati</taxon>
        <taxon>Pseudomonadota</taxon>
        <taxon>Betaproteobacteria</taxon>
        <taxon>Burkholderiales</taxon>
        <taxon>Burkholderiaceae</taxon>
        <taxon>Burkholderia</taxon>
        <taxon>Burkholderia cepacia complex</taxon>
    </lineage>
</organism>
<dbReference type="AlphaFoldDB" id="A0A6P2M2W5"/>
<dbReference type="EMBL" id="CABVQC010000021">
    <property type="protein sequence ID" value="VWB74390.1"/>
    <property type="molecule type" value="Genomic_DNA"/>
</dbReference>
<dbReference type="Proteomes" id="UP000494261">
    <property type="component" value="Unassembled WGS sequence"/>
</dbReference>
<name>A0A6P2M2W5_9BURK</name>
<accession>A0A6P2M2W5</accession>
<evidence type="ECO:0000313" key="2">
    <source>
        <dbReference type="Proteomes" id="UP000494261"/>
    </source>
</evidence>